<dbReference type="RefSeq" id="WP_340933176.1">
    <property type="nucleotide sequence ID" value="NZ_CP150496.1"/>
</dbReference>
<dbReference type="Pfam" id="PF13715">
    <property type="entry name" value="CarbopepD_reg_2"/>
    <property type="match status" value="1"/>
</dbReference>
<proteinExistence type="predicted"/>
<evidence type="ECO:0000256" key="1">
    <source>
        <dbReference type="SAM" id="Phobius"/>
    </source>
</evidence>
<evidence type="ECO:0000313" key="2">
    <source>
        <dbReference type="EMBL" id="WYW55617.1"/>
    </source>
</evidence>
<accession>A0ABZ2TR52</accession>
<keyword evidence="3" id="KW-1185">Reference proteome</keyword>
<sequence length="212" mass="24134">MKTQLQLEIKSPCKENFNLFKQTEKGGFCNSCQKEVIDFSKMTSTEIINYFKMKSTKNTCGKFTQKQIHLFKPRKRINVLTGIAFSMISFLSIGNIHAQKNNQQKQIKKLNNITLKGTVSDNNDFLPGVSVMLEGSNIGTETNFDGEFTFPKKLQKGDVIVFSYLGYVTKKVKVTSNNNSSKVFMNIKFEEDNYVLMGAVDVRNVYKSQKKS</sequence>
<keyword evidence="1" id="KW-1133">Transmembrane helix</keyword>
<dbReference type="InterPro" id="IPR008969">
    <property type="entry name" value="CarboxyPept-like_regulatory"/>
</dbReference>
<organism evidence="2 3">
    <name type="scientific">Polaribacter marinaquae</name>
    <dbReference type="NCBI Taxonomy" id="1642819"/>
    <lineage>
        <taxon>Bacteria</taxon>
        <taxon>Pseudomonadati</taxon>
        <taxon>Bacteroidota</taxon>
        <taxon>Flavobacteriia</taxon>
        <taxon>Flavobacteriales</taxon>
        <taxon>Flavobacteriaceae</taxon>
    </lineage>
</organism>
<name>A0ABZ2TR52_9FLAO</name>
<protein>
    <submittedName>
        <fullName evidence="2">Carboxypeptidase-like regulatory domain-containing protein</fullName>
    </submittedName>
</protein>
<keyword evidence="1" id="KW-0812">Transmembrane</keyword>
<gene>
    <name evidence="2" type="ORF">WG950_13900</name>
</gene>
<dbReference type="Gene3D" id="2.60.40.1120">
    <property type="entry name" value="Carboxypeptidase-like, regulatory domain"/>
    <property type="match status" value="1"/>
</dbReference>
<dbReference type="Proteomes" id="UP001491088">
    <property type="component" value="Chromosome"/>
</dbReference>
<evidence type="ECO:0000313" key="3">
    <source>
        <dbReference type="Proteomes" id="UP001491088"/>
    </source>
</evidence>
<keyword evidence="1" id="KW-0472">Membrane</keyword>
<dbReference type="EMBL" id="CP150496">
    <property type="protein sequence ID" value="WYW55617.1"/>
    <property type="molecule type" value="Genomic_DNA"/>
</dbReference>
<dbReference type="SUPFAM" id="SSF49464">
    <property type="entry name" value="Carboxypeptidase regulatory domain-like"/>
    <property type="match status" value="1"/>
</dbReference>
<reference evidence="2 3" key="1">
    <citation type="submission" date="2024-03" db="EMBL/GenBank/DDBJ databases">
        <authorList>
            <person name="Cao K."/>
        </authorList>
    </citation>
    <scope>NUCLEOTIDE SEQUENCE [LARGE SCALE GENOMIC DNA]</scope>
    <source>
        <strain evidence="2 3">MCCC 1K00696</strain>
    </source>
</reference>
<feature type="transmembrane region" description="Helical" evidence="1">
    <location>
        <begin position="77"/>
        <end position="98"/>
    </location>
</feature>